<evidence type="ECO:0000256" key="2">
    <source>
        <dbReference type="SAM" id="Phobius"/>
    </source>
</evidence>
<dbReference type="EMBL" id="JAAGMA010001070">
    <property type="protein sequence ID" value="NEB14911.1"/>
    <property type="molecule type" value="Genomic_DNA"/>
</dbReference>
<sequence length="129" mass="13787">MSATSGDPGRVDLRRRRITPRRLGTAAVVYGVFVAGWYLGQPVTPECRPDRAALDRAAERYGHVPVSTPTPTPTPVAGPAGEPSAIARHSPIEATDTVHILTATVYAVPCGDDTGELPRLAAWFDGVWR</sequence>
<evidence type="ECO:0000313" key="4">
    <source>
        <dbReference type="Proteomes" id="UP000470446"/>
    </source>
</evidence>
<feature type="transmembrane region" description="Helical" evidence="2">
    <location>
        <begin position="23"/>
        <end position="40"/>
    </location>
</feature>
<feature type="region of interest" description="Disordered" evidence="1">
    <location>
        <begin position="61"/>
        <end position="91"/>
    </location>
</feature>
<dbReference type="Proteomes" id="UP000470446">
    <property type="component" value="Unassembled WGS sequence"/>
</dbReference>
<gene>
    <name evidence="3" type="ORF">G3I32_39870</name>
</gene>
<dbReference type="RefSeq" id="WP_164251372.1">
    <property type="nucleotide sequence ID" value="NZ_JAAGMA010001070.1"/>
</dbReference>
<evidence type="ECO:0000313" key="3">
    <source>
        <dbReference type="EMBL" id="NEB14911.1"/>
    </source>
</evidence>
<keyword evidence="2" id="KW-1133">Transmembrane helix</keyword>
<accession>A0A7K3Q081</accession>
<protein>
    <submittedName>
        <fullName evidence="3">Uncharacterized protein</fullName>
    </submittedName>
</protein>
<keyword evidence="2" id="KW-0812">Transmembrane</keyword>
<evidence type="ECO:0000256" key="1">
    <source>
        <dbReference type="SAM" id="MobiDB-lite"/>
    </source>
</evidence>
<name>A0A7K3Q081_9ACTN</name>
<comment type="caution">
    <text evidence="3">The sequence shown here is derived from an EMBL/GenBank/DDBJ whole genome shotgun (WGS) entry which is preliminary data.</text>
</comment>
<dbReference type="AlphaFoldDB" id="A0A7K3Q081"/>
<proteinExistence type="predicted"/>
<organism evidence="3 4">
    <name type="scientific">Streptomyces coelicoflavus</name>
    <dbReference type="NCBI Taxonomy" id="285562"/>
    <lineage>
        <taxon>Bacteria</taxon>
        <taxon>Bacillati</taxon>
        <taxon>Actinomycetota</taxon>
        <taxon>Actinomycetes</taxon>
        <taxon>Kitasatosporales</taxon>
        <taxon>Streptomycetaceae</taxon>
        <taxon>Streptomyces</taxon>
    </lineage>
</organism>
<keyword evidence="2" id="KW-0472">Membrane</keyword>
<reference evidence="3 4" key="1">
    <citation type="submission" date="2020-01" db="EMBL/GenBank/DDBJ databases">
        <title>Insect and environment-associated Actinomycetes.</title>
        <authorList>
            <person name="Currrie C."/>
            <person name="Chevrette M."/>
            <person name="Carlson C."/>
            <person name="Stubbendieck R."/>
            <person name="Wendt-Pienkowski E."/>
        </authorList>
    </citation>
    <scope>NUCLEOTIDE SEQUENCE [LARGE SCALE GENOMIC DNA]</scope>
    <source>
        <strain evidence="3 4">SID14163</strain>
    </source>
</reference>